<evidence type="ECO:0000313" key="2">
    <source>
        <dbReference type="EMBL" id="KAF2672040.1"/>
    </source>
</evidence>
<gene>
    <name evidence="2" type="ORF">BT63DRAFT_452537</name>
</gene>
<evidence type="ECO:0000256" key="1">
    <source>
        <dbReference type="SAM" id="MobiDB-lite"/>
    </source>
</evidence>
<reference evidence="2" key="1">
    <citation type="journal article" date="2020" name="Stud. Mycol.">
        <title>101 Dothideomycetes genomes: a test case for predicting lifestyles and emergence of pathogens.</title>
        <authorList>
            <person name="Haridas S."/>
            <person name="Albert R."/>
            <person name="Binder M."/>
            <person name="Bloem J."/>
            <person name="Labutti K."/>
            <person name="Salamov A."/>
            <person name="Andreopoulos B."/>
            <person name="Baker S."/>
            <person name="Barry K."/>
            <person name="Bills G."/>
            <person name="Bluhm B."/>
            <person name="Cannon C."/>
            <person name="Castanera R."/>
            <person name="Culley D."/>
            <person name="Daum C."/>
            <person name="Ezra D."/>
            <person name="Gonzalez J."/>
            <person name="Henrissat B."/>
            <person name="Kuo A."/>
            <person name="Liang C."/>
            <person name="Lipzen A."/>
            <person name="Lutzoni F."/>
            <person name="Magnuson J."/>
            <person name="Mondo S."/>
            <person name="Nolan M."/>
            <person name="Ohm R."/>
            <person name="Pangilinan J."/>
            <person name="Park H.-J."/>
            <person name="Ramirez L."/>
            <person name="Alfaro M."/>
            <person name="Sun H."/>
            <person name="Tritt A."/>
            <person name="Yoshinaga Y."/>
            <person name="Zwiers L.-H."/>
            <person name="Turgeon B."/>
            <person name="Goodwin S."/>
            <person name="Spatafora J."/>
            <person name="Crous P."/>
            <person name="Grigoriev I."/>
        </authorList>
    </citation>
    <scope>NUCLEOTIDE SEQUENCE</scope>
    <source>
        <strain evidence="2">CBS 115976</strain>
    </source>
</reference>
<sequence>MAAPPPIATGKSIAGDTSTRYWLRSTPASNSPGHPGRPWQQARGPTDTEYGKMVYSKSQLSQRIILTVPWISTVSDDWNSPNSGSLYTSGLVALGILPTTKTSQDDSRVITVPAKNGKPSTWKFLNDAQTVQDRQLVDILRGTPYRAHSWNGEGNPYLFYFVRAPPTDLPSQTGKKRKADVISKDDRPDD</sequence>
<keyword evidence="3" id="KW-1185">Reference proteome</keyword>
<dbReference type="Proteomes" id="UP000799302">
    <property type="component" value="Unassembled WGS sequence"/>
</dbReference>
<feature type="compositionally biased region" description="Basic and acidic residues" evidence="1">
    <location>
        <begin position="179"/>
        <end position="190"/>
    </location>
</feature>
<name>A0A6A6UJU8_9PEZI</name>
<dbReference type="AlphaFoldDB" id="A0A6A6UJU8"/>
<feature type="region of interest" description="Disordered" evidence="1">
    <location>
        <begin position="23"/>
        <end position="47"/>
    </location>
</feature>
<protein>
    <submittedName>
        <fullName evidence="2">Uncharacterized protein</fullName>
    </submittedName>
</protein>
<feature type="compositionally biased region" description="Polar residues" evidence="1">
    <location>
        <begin position="23"/>
        <end position="32"/>
    </location>
</feature>
<proteinExistence type="predicted"/>
<organism evidence="2 3">
    <name type="scientific">Microthyrium microscopicum</name>
    <dbReference type="NCBI Taxonomy" id="703497"/>
    <lineage>
        <taxon>Eukaryota</taxon>
        <taxon>Fungi</taxon>
        <taxon>Dikarya</taxon>
        <taxon>Ascomycota</taxon>
        <taxon>Pezizomycotina</taxon>
        <taxon>Dothideomycetes</taxon>
        <taxon>Dothideomycetes incertae sedis</taxon>
        <taxon>Microthyriales</taxon>
        <taxon>Microthyriaceae</taxon>
        <taxon>Microthyrium</taxon>
    </lineage>
</organism>
<accession>A0A6A6UJU8</accession>
<evidence type="ECO:0000313" key="3">
    <source>
        <dbReference type="Proteomes" id="UP000799302"/>
    </source>
</evidence>
<feature type="region of interest" description="Disordered" evidence="1">
    <location>
        <begin position="166"/>
        <end position="190"/>
    </location>
</feature>
<dbReference type="EMBL" id="MU004232">
    <property type="protein sequence ID" value="KAF2672040.1"/>
    <property type="molecule type" value="Genomic_DNA"/>
</dbReference>